<accession>A0AAE7J384</accession>
<reference evidence="1" key="1">
    <citation type="submission" date="2020-07" db="EMBL/GenBank/DDBJ databases">
        <title>Genome of Klebsiella pneumoniae phage.</title>
        <authorList>
            <person name="Peng Q."/>
        </authorList>
    </citation>
    <scope>NUCLEOTIDE SEQUENCE</scope>
</reference>
<dbReference type="Proteomes" id="UP000828521">
    <property type="component" value="Segment"/>
</dbReference>
<dbReference type="Pfam" id="PF13262">
    <property type="entry name" value="DUF4054"/>
    <property type="match status" value="1"/>
</dbReference>
<gene>
    <name evidence="1" type="ORF">KB2_gp053</name>
</gene>
<protein>
    <recommendedName>
        <fullName evidence="3">DUF4054 domain-containing protein</fullName>
    </recommendedName>
</protein>
<evidence type="ECO:0000313" key="2">
    <source>
        <dbReference type="Proteomes" id="UP000828521"/>
    </source>
</evidence>
<proteinExistence type="predicted"/>
<keyword evidence="2" id="KW-1185">Reference proteome</keyword>
<evidence type="ECO:0000313" key="1">
    <source>
        <dbReference type="EMBL" id="QNI20530.1"/>
    </source>
</evidence>
<dbReference type="EMBL" id="MT757392">
    <property type="protein sequence ID" value="QNI20530.1"/>
    <property type="molecule type" value="Genomic_DNA"/>
</dbReference>
<dbReference type="InterPro" id="IPR025127">
    <property type="entry name" value="DUF4054"/>
</dbReference>
<organism evidence="1 2">
    <name type="scientific">Klebsiella phage vB_KleM_KB2</name>
    <dbReference type="NCBI Taxonomy" id="2759197"/>
    <lineage>
        <taxon>Viruses</taxon>
        <taxon>Duplodnaviria</taxon>
        <taxon>Heunggongvirae</taxon>
        <taxon>Uroviricota</taxon>
        <taxon>Caudoviricetes</taxon>
        <taxon>Jameshumphriesvirinae</taxon>
        <taxon>Bimevirus</taxon>
        <taxon>Bimevirus KB2</taxon>
    </lineage>
</organism>
<evidence type="ECO:0008006" key="3">
    <source>
        <dbReference type="Google" id="ProtNLM"/>
    </source>
</evidence>
<sequence>MQRNVVPRRHTVSLCSTHQQRKAASYCLASPAPISLKSSLYSLWVCNMDITAEVIADFRIWPLGGQAFSSTTDFPDSLIQYALCEADTETGSKRWGGYEAECHNLKQRGMFYYAAHWLSVYYPEGLNSDVNQEARLNVATKSVGDESISYRVPAMLEVNNDWLTWSVYGQQFYRLRKRVGMGALAV</sequence>
<name>A0AAE7J384_9CAUD</name>